<evidence type="ECO:0000256" key="6">
    <source>
        <dbReference type="RuleBase" id="RU364082"/>
    </source>
</evidence>
<dbReference type="KEGG" id="blep:AL038_11865"/>
<proteinExistence type="inferred from homology"/>
<evidence type="ECO:0000313" key="9">
    <source>
        <dbReference type="Proteomes" id="UP000234271"/>
    </source>
</evidence>
<dbReference type="Gene3D" id="3.40.50.720">
    <property type="entry name" value="NAD(P)-binding Rossmann-like Domain"/>
    <property type="match status" value="1"/>
</dbReference>
<dbReference type="PANTHER" id="PTHR10491:SF4">
    <property type="entry name" value="METHIONINE ADENOSYLTRANSFERASE 2 SUBUNIT BETA"/>
    <property type="match status" value="1"/>
</dbReference>
<dbReference type="GO" id="GO:0019305">
    <property type="term" value="P:dTDP-rhamnose biosynthetic process"/>
    <property type="evidence" value="ECO:0007669"/>
    <property type="project" value="UniProtKB-UniPathway"/>
</dbReference>
<dbReference type="OrthoDB" id="9803892at2"/>
<dbReference type="InterPro" id="IPR005913">
    <property type="entry name" value="dTDP_dehydrorham_reduct"/>
</dbReference>
<sequence length="300" mass="33244">MSDTRRILLIAPEGQVGWELLRCAQSLGKVTTAKRVHENPQLCIDLANTDSIRRVVETVKPHIILNAAAYTAVDKAESEPELAEQINSTAPAVLAETAKRLNALFVHYSTDYVFDGTNKYPYKETDTTNPVSVYGATKLKGEQAIQAIGGHYFIFRTAWVYGMRGKNFLLTMQRLAGERDLLRVVDDQRGAPTWSRSIAEASTQILAQSLSPRLQLDLTELAGIYHMTCGGNTTWYRFAQAILAHAEKQPTLEPIPTSAYPTPAKRPTYSTLCNSKLAQTFGIRLPDWENALTLCLDAGK</sequence>
<dbReference type="Proteomes" id="UP000234271">
    <property type="component" value="Chromosome"/>
</dbReference>
<dbReference type="RefSeq" id="WP_062153105.1">
    <property type="nucleotide sequence ID" value="NZ_CP012373.2"/>
</dbReference>
<feature type="domain" description="RmlD-like substrate binding" evidence="7">
    <location>
        <begin position="6"/>
        <end position="298"/>
    </location>
</feature>
<dbReference type="NCBIfam" id="TIGR01214">
    <property type="entry name" value="rmlD"/>
    <property type="match status" value="1"/>
</dbReference>
<evidence type="ECO:0000256" key="4">
    <source>
        <dbReference type="ARBA" id="ARBA00017099"/>
    </source>
</evidence>
<dbReference type="PANTHER" id="PTHR10491">
    <property type="entry name" value="DTDP-4-DEHYDRORHAMNOSE REDUCTASE"/>
    <property type="match status" value="1"/>
</dbReference>
<dbReference type="EC" id="1.1.1.133" evidence="3 6"/>
<name>A0A2N9YFS8_9GAMM</name>
<dbReference type="STRING" id="288004.AL038_11865"/>
<evidence type="ECO:0000259" key="7">
    <source>
        <dbReference type="Pfam" id="PF04321"/>
    </source>
</evidence>
<dbReference type="GO" id="GO:0009243">
    <property type="term" value="P:O antigen biosynthetic process"/>
    <property type="evidence" value="ECO:0007669"/>
    <property type="project" value="UniProtKB-UniPathway"/>
</dbReference>
<dbReference type="AlphaFoldDB" id="A0A2N9YFS8"/>
<dbReference type="SUPFAM" id="SSF51735">
    <property type="entry name" value="NAD(P)-binding Rossmann-fold domains"/>
    <property type="match status" value="1"/>
</dbReference>
<protein>
    <recommendedName>
        <fullName evidence="4 6">dTDP-4-dehydrorhamnose reductase</fullName>
        <ecNumber evidence="3 6">1.1.1.133</ecNumber>
    </recommendedName>
</protein>
<dbReference type="CDD" id="cd05254">
    <property type="entry name" value="dTDP_HR_like_SDR_e"/>
    <property type="match status" value="1"/>
</dbReference>
<evidence type="ECO:0000256" key="3">
    <source>
        <dbReference type="ARBA" id="ARBA00012929"/>
    </source>
</evidence>
<gene>
    <name evidence="8" type="primary">rfbD</name>
    <name evidence="8" type="ORF">BLE401_12405</name>
</gene>
<comment type="pathway">
    <text evidence="1 6">Carbohydrate biosynthesis; dTDP-L-rhamnose biosynthesis.</text>
</comment>
<evidence type="ECO:0000313" key="8">
    <source>
        <dbReference type="EMBL" id="AUI69411.1"/>
    </source>
</evidence>
<evidence type="ECO:0000256" key="2">
    <source>
        <dbReference type="ARBA" id="ARBA00010944"/>
    </source>
</evidence>
<comment type="similarity">
    <text evidence="2 6">Belongs to the dTDP-4-dehydrorhamnose reductase family.</text>
</comment>
<dbReference type="GO" id="GO:0008831">
    <property type="term" value="F:dTDP-4-dehydrorhamnose reductase activity"/>
    <property type="evidence" value="ECO:0007669"/>
    <property type="project" value="UniProtKB-EC"/>
</dbReference>
<keyword evidence="6 8" id="KW-0560">Oxidoreductase</keyword>
<dbReference type="UniPathway" id="UPA00281"/>
<dbReference type="Pfam" id="PF04321">
    <property type="entry name" value="RmlD_sub_bind"/>
    <property type="match status" value="1"/>
</dbReference>
<dbReference type="Gene3D" id="3.90.25.10">
    <property type="entry name" value="UDP-galactose 4-epimerase, domain 1"/>
    <property type="match status" value="1"/>
</dbReference>
<comment type="catalytic activity">
    <reaction evidence="5 6">
        <text>dTDP-beta-L-rhamnose + NADP(+) = dTDP-4-dehydro-beta-L-rhamnose + NADPH + H(+)</text>
        <dbReference type="Rhea" id="RHEA:21796"/>
        <dbReference type="ChEBI" id="CHEBI:15378"/>
        <dbReference type="ChEBI" id="CHEBI:57510"/>
        <dbReference type="ChEBI" id="CHEBI:57783"/>
        <dbReference type="ChEBI" id="CHEBI:58349"/>
        <dbReference type="ChEBI" id="CHEBI:62830"/>
        <dbReference type="EC" id="1.1.1.133"/>
    </reaction>
</comment>
<comment type="function">
    <text evidence="6">Catalyzes the reduction of dTDP-6-deoxy-L-lyxo-4-hexulose to yield dTDP-L-rhamnose.</text>
</comment>
<comment type="cofactor">
    <cofactor evidence="6">
        <name>Mg(2+)</name>
        <dbReference type="ChEBI" id="CHEBI:18420"/>
    </cofactor>
    <text evidence="6">Binds 1 Mg(2+) ion per monomer.</text>
</comment>
<dbReference type="EMBL" id="CP018889">
    <property type="protein sequence ID" value="AUI69411.1"/>
    <property type="molecule type" value="Genomic_DNA"/>
</dbReference>
<dbReference type="InterPro" id="IPR029903">
    <property type="entry name" value="RmlD-like-bd"/>
</dbReference>
<organism evidence="8 9">
    <name type="scientific">Beggiatoa leptomitoformis</name>
    <dbReference type="NCBI Taxonomy" id="288004"/>
    <lineage>
        <taxon>Bacteria</taxon>
        <taxon>Pseudomonadati</taxon>
        <taxon>Pseudomonadota</taxon>
        <taxon>Gammaproteobacteria</taxon>
        <taxon>Thiotrichales</taxon>
        <taxon>Thiotrichaceae</taxon>
        <taxon>Beggiatoa</taxon>
    </lineage>
</organism>
<dbReference type="UniPathway" id="UPA00124"/>
<reference evidence="9" key="1">
    <citation type="submission" date="2016-12" db="EMBL/GenBank/DDBJ databases">
        <title>Complete Genome Sequence of Beggiatoa leptomitiformis D-401.</title>
        <authorList>
            <person name="Fomenkov A."/>
            <person name="Vincze T."/>
            <person name="Grabovich M."/>
            <person name="Anton B.P."/>
            <person name="Dubinina G."/>
            <person name="Orlova M."/>
            <person name="Belousova E."/>
            <person name="Roberts R.J."/>
        </authorList>
    </citation>
    <scope>NUCLEOTIDE SEQUENCE [LARGE SCALE GENOMIC DNA]</scope>
    <source>
        <strain evidence="9">D-401</strain>
    </source>
</reference>
<keyword evidence="6" id="KW-0521">NADP</keyword>
<accession>A0A2N9YFS8</accession>
<dbReference type="GO" id="GO:0005829">
    <property type="term" value="C:cytosol"/>
    <property type="evidence" value="ECO:0007669"/>
    <property type="project" value="TreeGrafter"/>
</dbReference>
<evidence type="ECO:0000256" key="5">
    <source>
        <dbReference type="ARBA" id="ARBA00048200"/>
    </source>
</evidence>
<dbReference type="InterPro" id="IPR036291">
    <property type="entry name" value="NAD(P)-bd_dom_sf"/>
</dbReference>
<keyword evidence="9" id="KW-1185">Reference proteome</keyword>
<evidence type="ECO:0000256" key="1">
    <source>
        <dbReference type="ARBA" id="ARBA00004781"/>
    </source>
</evidence>